<dbReference type="Gene3D" id="3.40.50.620">
    <property type="entry name" value="HUPs"/>
    <property type="match status" value="1"/>
</dbReference>
<dbReference type="EMBL" id="FOXW01000002">
    <property type="protein sequence ID" value="SFQ12911.1"/>
    <property type="molecule type" value="Genomic_DNA"/>
</dbReference>
<proteinExistence type="inferred from homology"/>
<comment type="similarity">
    <text evidence="1 2">Belongs to the universal stress protein A family.</text>
</comment>
<evidence type="ECO:0000259" key="3">
    <source>
        <dbReference type="Pfam" id="PF00582"/>
    </source>
</evidence>
<dbReference type="InterPro" id="IPR014729">
    <property type="entry name" value="Rossmann-like_a/b/a_fold"/>
</dbReference>
<comment type="subcellular location">
    <subcellularLocation>
        <location evidence="2">Cytoplasm</location>
    </subcellularLocation>
</comment>
<dbReference type="CDD" id="cd00293">
    <property type="entry name" value="USP-like"/>
    <property type="match status" value="1"/>
</dbReference>
<dbReference type="Pfam" id="PF00582">
    <property type="entry name" value="Usp"/>
    <property type="match status" value="1"/>
</dbReference>
<keyword evidence="5" id="KW-1185">Reference proteome</keyword>
<dbReference type="RefSeq" id="WP_092479747.1">
    <property type="nucleotide sequence ID" value="NZ_FOXW01000002.1"/>
</dbReference>
<organism evidence="4 5">
    <name type="scientific">Desemzia incerta</name>
    <dbReference type="NCBI Taxonomy" id="82801"/>
    <lineage>
        <taxon>Bacteria</taxon>
        <taxon>Bacillati</taxon>
        <taxon>Bacillota</taxon>
        <taxon>Bacilli</taxon>
        <taxon>Lactobacillales</taxon>
        <taxon>Carnobacteriaceae</taxon>
        <taxon>Desemzia</taxon>
    </lineage>
</organism>
<dbReference type="InterPro" id="IPR006015">
    <property type="entry name" value="Universal_stress_UspA"/>
</dbReference>
<evidence type="ECO:0000256" key="2">
    <source>
        <dbReference type="PIRNR" id="PIRNR006276"/>
    </source>
</evidence>
<dbReference type="PRINTS" id="PR01438">
    <property type="entry name" value="UNVRSLSTRESS"/>
</dbReference>
<dbReference type="PANTHER" id="PTHR46268:SF6">
    <property type="entry name" value="UNIVERSAL STRESS PROTEIN UP12"/>
    <property type="match status" value="1"/>
</dbReference>
<dbReference type="SUPFAM" id="SSF52402">
    <property type="entry name" value="Adenine nucleotide alpha hydrolases-like"/>
    <property type="match status" value="1"/>
</dbReference>
<feature type="domain" description="UspA" evidence="3">
    <location>
        <begin position="8"/>
        <end position="148"/>
    </location>
</feature>
<dbReference type="OrthoDB" id="9789668at2"/>
<name>A0A1I5VZM2_9LACT</name>
<keyword evidence="2" id="KW-0963">Cytoplasm</keyword>
<dbReference type="Proteomes" id="UP000199136">
    <property type="component" value="Unassembled WGS sequence"/>
</dbReference>
<evidence type="ECO:0000313" key="5">
    <source>
        <dbReference type="Proteomes" id="UP000199136"/>
    </source>
</evidence>
<reference evidence="4 5" key="1">
    <citation type="submission" date="2016-10" db="EMBL/GenBank/DDBJ databases">
        <authorList>
            <person name="de Groot N.N."/>
        </authorList>
    </citation>
    <scope>NUCLEOTIDE SEQUENCE [LARGE SCALE GENOMIC DNA]</scope>
    <source>
        <strain evidence="4 5">DSM 20581</strain>
    </source>
</reference>
<dbReference type="GO" id="GO:0005737">
    <property type="term" value="C:cytoplasm"/>
    <property type="evidence" value="ECO:0007669"/>
    <property type="project" value="UniProtKB-SubCell"/>
</dbReference>
<dbReference type="PIRSF" id="PIRSF006276">
    <property type="entry name" value="UspA"/>
    <property type="match status" value="1"/>
</dbReference>
<evidence type="ECO:0000256" key="1">
    <source>
        <dbReference type="ARBA" id="ARBA00008791"/>
    </source>
</evidence>
<protein>
    <recommendedName>
        <fullName evidence="2">Universal stress protein</fullName>
    </recommendedName>
</protein>
<gene>
    <name evidence="4" type="ORF">SAMN04488506_0683</name>
</gene>
<dbReference type="InterPro" id="IPR006016">
    <property type="entry name" value="UspA"/>
</dbReference>
<sequence length="155" mass="17371">MTEVIQEYRRVMVAVDGSDSAERAFKKATRIAVRNHSDLVIAHVVDTRTYSMGMPALYTEGIVSESEVMTEQLEKYKQEAQAQGVSNVSVEIAKGHPRTLLAEELPKRHKVDLIIVGQTGLNAIERWMIGSVSEYILRTAPCDVLIVKNELENEE</sequence>
<dbReference type="PANTHER" id="PTHR46268">
    <property type="entry name" value="STRESS RESPONSE PROTEIN NHAX"/>
    <property type="match status" value="1"/>
</dbReference>
<dbReference type="AlphaFoldDB" id="A0A1I5VZM2"/>
<accession>A0A1I5VZM2</accession>
<dbReference type="STRING" id="82801.SAMN04488506_0683"/>
<evidence type="ECO:0000313" key="4">
    <source>
        <dbReference type="EMBL" id="SFQ12911.1"/>
    </source>
</evidence>